<comment type="subcellular location">
    <subcellularLocation>
        <location evidence="1">Cell inner membrane</location>
        <topology evidence="1">Multi-pass membrane protein</topology>
    </subcellularLocation>
    <subcellularLocation>
        <location evidence="14">Cell membrane</location>
        <topology evidence="14">Multi-pass membrane protein</topology>
    </subcellularLocation>
</comment>
<feature type="topological domain" description="Cytoplasmic" evidence="14">
    <location>
        <begin position="161"/>
        <end position="169"/>
    </location>
</feature>
<dbReference type="InterPro" id="IPR023380">
    <property type="entry name" value="DsbB-like_sf"/>
</dbReference>
<dbReference type="AlphaFoldDB" id="A0A177NBM7"/>
<evidence type="ECO:0000256" key="7">
    <source>
        <dbReference type="ARBA" id="ARBA00022982"/>
    </source>
</evidence>
<evidence type="ECO:0000256" key="5">
    <source>
        <dbReference type="ARBA" id="ARBA00022519"/>
    </source>
</evidence>
<dbReference type="STRING" id="980561.A1359_00515"/>
<keyword evidence="3 14" id="KW-0813">Transport</keyword>
<evidence type="ECO:0000313" key="16">
    <source>
        <dbReference type="EMBL" id="OAI15407.1"/>
    </source>
</evidence>
<comment type="caution">
    <text evidence="14">Lacks conserved residue(s) required for the propagation of feature annotation.</text>
</comment>
<gene>
    <name evidence="14" type="primary">dsbB</name>
    <name evidence="16" type="ORF">A1359_00515</name>
</gene>
<dbReference type="Proteomes" id="UP000078476">
    <property type="component" value="Unassembled WGS sequence"/>
</dbReference>
<keyword evidence="8 14" id="KW-1133">Transmembrane helix</keyword>
<dbReference type="GO" id="GO:0015035">
    <property type="term" value="F:protein-disulfide reductase activity"/>
    <property type="evidence" value="ECO:0007669"/>
    <property type="project" value="UniProtKB-UniRule"/>
</dbReference>
<dbReference type="EMBL" id="LUUI01000102">
    <property type="protein sequence ID" value="OAI15407.1"/>
    <property type="molecule type" value="Genomic_DNA"/>
</dbReference>
<evidence type="ECO:0000256" key="2">
    <source>
        <dbReference type="ARBA" id="ARBA00008823"/>
    </source>
</evidence>
<keyword evidence="7 14" id="KW-0249">Electron transport</keyword>
<evidence type="ECO:0000256" key="8">
    <source>
        <dbReference type="ARBA" id="ARBA00022989"/>
    </source>
</evidence>
<dbReference type="Pfam" id="PF02600">
    <property type="entry name" value="DsbB"/>
    <property type="match status" value="1"/>
</dbReference>
<dbReference type="HAMAP" id="MF_00286">
    <property type="entry name" value="DsbB"/>
    <property type="match status" value="1"/>
</dbReference>
<keyword evidence="13 14" id="KW-0676">Redox-active center</keyword>
<evidence type="ECO:0000256" key="3">
    <source>
        <dbReference type="ARBA" id="ARBA00022448"/>
    </source>
</evidence>
<comment type="similarity">
    <text evidence="2 14">Belongs to the DsbB family.</text>
</comment>
<evidence type="ECO:0000256" key="10">
    <source>
        <dbReference type="ARBA" id="ARBA00023136"/>
    </source>
</evidence>
<reference evidence="16 17" key="1">
    <citation type="submission" date="2016-03" db="EMBL/GenBank/DDBJ databases">
        <authorList>
            <person name="Ploux O."/>
        </authorList>
    </citation>
    <scope>NUCLEOTIDE SEQUENCE [LARGE SCALE GENOMIC DNA]</scope>
    <source>
        <strain evidence="16 17">R-45370</strain>
    </source>
</reference>
<feature type="topological domain" description="Periplasmic" evidence="14">
    <location>
        <begin position="29"/>
        <end position="46"/>
    </location>
</feature>
<keyword evidence="9 14" id="KW-0560">Oxidoreductase</keyword>
<evidence type="ECO:0000313" key="17">
    <source>
        <dbReference type="Proteomes" id="UP000078476"/>
    </source>
</evidence>
<dbReference type="SUPFAM" id="SSF158442">
    <property type="entry name" value="DsbB-like"/>
    <property type="match status" value="1"/>
</dbReference>
<dbReference type="InterPro" id="IPR050183">
    <property type="entry name" value="DsbB"/>
</dbReference>
<dbReference type="PANTHER" id="PTHR36570:SF3">
    <property type="entry name" value="DISULFIDE BOND FORMATION PROTEIN B"/>
    <property type="match status" value="1"/>
</dbReference>
<keyword evidence="5" id="KW-0997">Cell inner membrane</keyword>
<dbReference type="GO" id="GO:0009055">
    <property type="term" value="F:electron transfer activity"/>
    <property type="evidence" value="ECO:0007669"/>
    <property type="project" value="UniProtKB-UniRule"/>
</dbReference>
<dbReference type="OrthoDB" id="3711263at2"/>
<keyword evidence="4 14" id="KW-1003">Cell membrane</keyword>
<dbReference type="GO" id="GO:0005886">
    <property type="term" value="C:plasma membrane"/>
    <property type="evidence" value="ECO:0007669"/>
    <property type="project" value="UniProtKB-SubCell"/>
</dbReference>
<evidence type="ECO:0000256" key="1">
    <source>
        <dbReference type="ARBA" id="ARBA00004429"/>
    </source>
</evidence>
<keyword evidence="17" id="KW-1185">Reference proteome</keyword>
<evidence type="ECO:0000256" key="4">
    <source>
        <dbReference type="ARBA" id="ARBA00022475"/>
    </source>
</evidence>
<dbReference type="Gene3D" id="1.20.1550.10">
    <property type="entry name" value="DsbB-like"/>
    <property type="match status" value="1"/>
</dbReference>
<keyword evidence="10 14" id="KW-0472">Membrane</keyword>
<evidence type="ECO:0000256" key="13">
    <source>
        <dbReference type="ARBA" id="ARBA00023284"/>
    </source>
</evidence>
<keyword evidence="6 14" id="KW-0812">Transmembrane</keyword>
<feature type="transmembrane region" description="Helical" evidence="15">
    <location>
        <begin position="139"/>
        <end position="160"/>
    </location>
</feature>
<protein>
    <recommendedName>
        <fullName evidence="14">Disulfide bond formation protein B</fullName>
    </recommendedName>
    <alternativeName>
        <fullName evidence="14">Disulfide oxidoreductase</fullName>
    </alternativeName>
</protein>
<evidence type="ECO:0000256" key="15">
    <source>
        <dbReference type="SAM" id="Phobius"/>
    </source>
</evidence>
<evidence type="ECO:0000256" key="14">
    <source>
        <dbReference type="HAMAP-Rule" id="MF_00286"/>
    </source>
</evidence>
<keyword evidence="11 14" id="KW-1015">Disulfide bond</keyword>
<proteinExistence type="inferred from homology"/>
<organism evidence="16 17">
    <name type="scientific">Methylomonas lenta</name>
    <dbReference type="NCBI Taxonomy" id="980561"/>
    <lineage>
        <taxon>Bacteria</taxon>
        <taxon>Pseudomonadati</taxon>
        <taxon>Pseudomonadota</taxon>
        <taxon>Gammaproteobacteria</taxon>
        <taxon>Methylococcales</taxon>
        <taxon>Methylococcaceae</taxon>
        <taxon>Methylomonas</taxon>
    </lineage>
</organism>
<dbReference type="GO" id="GO:0006457">
    <property type="term" value="P:protein folding"/>
    <property type="evidence" value="ECO:0007669"/>
    <property type="project" value="InterPro"/>
</dbReference>
<dbReference type="InterPro" id="IPR022920">
    <property type="entry name" value="Disulphide_bond_form_DsbB"/>
</dbReference>
<evidence type="ECO:0000256" key="11">
    <source>
        <dbReference type="ARBA" id="ARBA00023157"/>
    </source>
</evidence>
<feature type="disulfide bond" description="Redox-active" evidence="14">
    <location>
        <begin position="38"/>
        <end position="41"/>
    </location>
</feature>
<name>A0A177NBM7_9GAMM</name>
<evidence type="ECO:0000256" key="9">
    <source>
        <dbReference type="ARBA" id="ARBA00023002"/>
    </source>
</evidence>
<accession>A0A177NBM7</accession>
<feature type="transmembrane region" description="Helical" evidence="15">
    <location>
        <begin position="67"/>
        <end position="88"/>
    </location>
</feature>
<comment type="function">
    <text evidence="14">Required for disulfide bond formation in some periplasmic proteins. Acts by oxidizing the DsbA protein.</text>
</comment>
<keyword evidence="12 14" id="KW-0143">Chaperone</keyword>
<evidence type="ECO:0000256" key="12">
    <source>
        <dbReference type="ARBA" id="ARBA00023186"/>
    </source>
</evidence>
<sequence>MNIVKFNPRLWFFLGFTGCCALLAMGAFMQFVEELEPCPLCISQRLAILSTGIIFLFAGIHNRAHKVYAVIGAISALIGASISTRHVWLQHLPPDQVPECSPGLEYVFQHFPLADTIKLMLTGTGECAQIEGIFLGLTIPAWTLIAFLMLAVFSLATIWLKAHCEQTDV</sequence>
<comment type="caution">
    <text evidence="16">The sequence shown here is derived from an EMBL/GenBank/DDBJ whole genome shotgun (WGS) entry which is preliminary data.</text>
</comment>
<dbReference type="PANTHER" id="PTHR36570">
    <property type="entry name" value="DISULFIDE BOND FORMATION PROTEIN B"/>
    <property type="match status" value="1"/>
</dbReference>
<feature type="transmembrane region" description="Helical" evidence="15">
    <location>
        <begin position="42"/>
        <end position="60"/>
    </location>
</feature>
<evidence type="ECO:0000256" key="6">
    <source>
        <dbReference type="ARBA" id="ARBA00022692"/>
    </source>
</evidence>
<dbReference type="InterPro" id="IPR003752">
    <property type="entry name" value="DiS_bond_form_DsbB/BdbC"/>
</dbReference>
<dbReference type="RefSeq" id="WP_066982247.1">
    <property type="nucleotide sequence ID" value="NZ_LUUI01000102.1"/>
</dbReference>
<feature type="topological domain" description="Cytoplasmic" evidence="14">
    <location>
        <begin position="1"/>
        <end position="11"/>
    </location>
</feature>